<evidence type="ECO:0000256" key="1">
    <source>
        <dbReference type="SAM" id="Phobius"/>
    </source>
</evidence>
<evidence type="ECO:0000313" key="3">
    <source>
        <dbReference type="Proteomes" id="UP001595886"/>
    </source>
</evidence>
<keyword evidence="1" id="KW-0812">Transmembrane</keyword>
<evidence type="ECO:0000313" key="2">
    <source>
        <dbReference type="EMBL" id="MFC4819338.1"/>
    </source>
</evidence>
<comment type="caution">
    <text evidence="2">The sequence shown here is derived from an EMBL/GenBank/DDBJ whole genome shotgun (WGS) entry which is preliminary data.</text>
</comment>
<keyword evidence="1" id="KW-1133">Transmembrane helix</keyword>
<dbReference type="PANTHER" id="PTHR40115:SF1">
    <property type="entry name" value="INNER MEMBRANE PROTEIN WITH PEPSY TM HELIX"/>
    <property type="match status" value="1"/>
</dbReference>
<keyword evidence="1" id="KW-0472">Membrane</keyword>
<name>A0ABV9QPS8_9GAMM</name>
<reference evidence="3" key="1">
    <citation type="journal article" date="2019" name="Int. J. Syst. Evol. Microbiol.">
        <title>The Global Catalogue of Microorganisms (GCM) 10K type strain sequencing project: providing services to taxonomists for standard genome sequencing and annotation.</title>
        <authorList>
            <consortium name="The Broad Institute Genomics Platform"/>
            <consortium name="The Broad Institute Genome Sequencing Center for Infectious Disease"/>
            <person name="Wu L."/>
            <person name="Ma J."/>
        </authorList>
    </citation>
    <scope>NUCLEOTIDE SEQUENCE [LARGE SCALE GENOMIC DNA]</scope>
    <source>
        <strain evidence="3">CCUG 30340</strain>
    </source>
</reference>
<keyword evidence="3" id="KW-1185">Reference proteome</keyword>
<dbReference type="PANTHER" id="PTHR40115">
    <property type="entry name" value="INNER MEMBRANE PROTEIN WITH PEPSY TM HELIX"/>
    <property type="match status" value="1"/>
</dbReference>
<dbReference type="Proteomes" id="UP001595886">
    <property type="component" value="Unassembled WGS sequence"/>
</dbReference>
<proteinExistence type="predicted"/>
<dbReference type="InterPro" id="IPR032307">
    <property type="entry name" value="PepSY_TM-like_2"/>
</dbReference>
<organism evidence="2 3">
    <name type="scientific">Dokdonella ginsengisoli</name>
    <dbReference type="NCBI Taxonomy" id="363846"/>
    <lineage>
        <taxon>Bacteria</taxon>
        <taxon>Pseudomonadati</taxon>
        <taxon>Pseudomonadota</taxon>
        <taxon>Gammaproteobacteria</taxon>
        <taxon>Lysobacterales</taxon>
        <taxon>Rhodanobacteraceae</taxon>
        <taxon>Dokdonella</taxon>
    </lineage>
</organism>
<feature type="transmembrane region" description="Helical" evidence="1">
    <location>
        <begin position="198"/>
        <end position="218"/>
    </location>
</feature>
<sequence length="219" mass="24780">MTEAARFERKPDPKVLDPRRRAYWLKTLHQWHWISSAMCLVALVLFSVTGFTLNHARQIEGKPTVSAREGQLPADLLARMADGADRKDAPLPPPLREWIARELGVEVGVRAAEWSDGEAYVSMPRPGGDAWLSVDLDSGKVQYEKTDRGWISYFNDLHKGRNAGTLWSWFIDLFALASLVFALTGLFLLWLHGRQRPMTWPIVALGLLLPLLIALLFIH</sequence>
<accession>A0ABV9QPS8</accession>
<feature type="transmembrane region" description="Helical" evidence="1">
    <location>
        <begin position="31"/>
        <end position="53"/>
    </location>
</feature>
<dbReference type="EMBL" id="JBHSHD010000003">
    <property type="protein sequence ID" value="MFC4819338.1"/>
    <property type="molecule type" value="Genomic_DNA"/>
</dbReference>
<dbReference type="RefSeq" id="WP_380019097.1">
    <property type="nucleotide sequence ID" value="NZ_JBHSHD010000003.1"/>
</dbReference>
<protein>
    <submittedName>
        <fullName evidence="2">PepSY-associated TM helix domain-containing protein</fullName>
    </submittedName>
</protein>
<feature type="transmembrane region" description="Helical" evidence="1">
    <location>
        <begin position="169"/>
        <end position="192"/>
    </location>
</feature>
<gene>
    <name evidence="2" type="ORF">ACFO6Q_03330</name>
</gene>
<dbReference type="Pfam" id="PF16357">
    <property type="entry name" value="PepSY_TM_like_2"/>
    <property type="match status" value="1"/>
</dbReference>